<keyword evidence="6 9" id="KW-0687">Ribonucleoprotein</keyword>
<comment type="subcellular location">
    <subcellularLocation>
        <location evidence="1">Cytoplasm</location>
    </subcellularLocation>
</comment>
<dbReference type="GO" id="GO:0003723">
    <property type="term" value="F:RNA binding"/>
    <property type="evidence" value="ECO:0007669"/>
    <property type="project" value="UniProtKB-KW"/>
</dbReference>
<dbReference type="GO" id="GO:0046872">
    <property type="term" value="F:metal ion binding"/>
    <property type="evidence" value="ECO:0007669"/>
    <property type="project" value="UniProtKB-KW"/>
</dbReference>
<dbReference type="InterPro" id="IPR040322">
    <property type="entry name" value="TROVE2"/>
</dbReference>
<dbReference type="GO" id="GO:1990904">
    <property type="term" value="C:ribonucleoprotein complex"/>
    <property type="evidence" value="ECO:0007669"/>
    <property type="project" value="UniProtKB-KW"/>
</dbReference>
<name>A0AAJ7BXC3_CEPCN</name>
<dbReference type="InterPro" id="IPR037214">
    <property type="entry name" value="TROVE_dom_sf"/>
</dbReference>
<comment type="similarity">
    <text evidence="2">Belongs to the Ro 60 kDa family.</text>
</comment>
<gene>
    <name evidence="9 10 11" type="primary">LOC107268460</name>
</gene>
<dbReference type="Gene3D" id="3.40.50.410">
    <property type="entry name" value="von Willebrand factor, type A domain"/>
    <property type="match status" value="1"/>
</dbReference>
<evidence type="ECO:0000313" key="9">
    <source>
        <dbReference type="RefSeq" id="XP_015596736.1"/>
    </source>
</evidence>
<evidence type="ECO:0000313" key="11">
    <source>
        <dbReference type="RefSeq" id="XP_015596738.1"/>
    </source>
</evidence>
<dbReference type="GO" id="GO:0005737">
    <property type="term" value="C:cytoplasm"/>
    <property type="evidence" value="ECO:0007669"/>
    <property type="project" value="UniProtKB-SubCell"/>
</dbReference>
<feature type="domain" description="TROVE" evidence="7">
    <location>
        <begin position="5"/>
        <end position="386"/>
    </location>
</feature>
<dbReference type="RefSeq" id="XP_015596737.1">
    <property type="nucleotide sequence ID" value="XM_015741251.2"/>
</dbReference>
<reference evidence="9 10" key="1">
    <citation type="submission" date="2025-04" db="UniProtKB">
        <authorList>
            <consortium name="RefSeq"/>
        </authorList>
    </citation>
    <scope>IDENTIFICATION</scope>
</reference>
<dbReference type="Pfam" id="PF25045">
    <property type="entry name" value="vWA_Ro60"/>
    <property type="match status" value="1"/>
</dbReference>
<dbReference type="SUPFAM" id="SSF140864">
    <property type="entry name" value="TROVE domain-like"/>
    <property type="match status" value="1"/>
</dbReference>
<evidence type="ECO:0000256" key="1">
    <source>
        <dbReference type="ARBA" id="ARBA00004496"/>
    </source>
</evidence>
<evidence type="ECO:0000256" key="3">
    <source>
        <dbReference type="ARBA" id="ARBA00022490"/>
    </source>
</evidence>
<keyword evidence="8" id="KW-1185">Reference proteome</keyword>
<evidence type="ECO:0000259" key="7">
    <source>
        <dbReference type="PROSITE" id="PS50988"/>
    </source>
</evidence>
<dbReference type="GeneID" id="107268460"/>
<keyword evidence="4" id="KW-0479">Metal-binding</keyword>
<organism evidence="8 9">
    <name type="scientific">Cephus cinctus</name>
    <name type="common">Wheat stem sawfly</name>
    <dbReference type="NCBI Taxonomy" id="211228"/>
    <lineage>
        <taxon>Eukaryota</taxon>
        <taxon>Metazoa</taxon>
        <taxon>Ecdysozoa</taxon>
        <taxon>Arthropoda</taxon>
        <taxon>Hexapoda</taxon>
        <taxon>Insecta</taxon>
        <taxon>Pterygota</taxon>
        <taxon>Neoptera</taxon>
        <taxon>Endopterygota</taxon>
        <taxon>Hymenoptera</taxon>
        <taxon>Cephoidea</taxon>
        <taxon>Cephidae</taxon>
        <taxon>Cephus</taxon>
    </lineage>
</organism>
<evidence type="ECO:0000256" key="4">
    <source>
        <dbReference type="ARBA" id="ARBA00022723"/>
    </source>
</evidence>
<dbReference type="InterPro" id="IPR036465">
    <property type="entry name" value="vWFA_dom_sf"/>
</dbReference>
<dbReference type="Proteomes" id="UP000694920">
    <property type="component" value="Unplaced"/>
</dbReference>
<sequence length="563" mass="64195">MSETINEPEPEVHSCDIPELRLSRYLYIGKEYLNYQSGNWFAHNYYEVNKVPSIIELAMSKKKHEYVVELIQKAFQSNLVPNPETLVFALAVCVKQDKCESLRTKAYNLVSYICAKPQHFFLFIKFVSELSKTELKKSGGWGHGLKNAVCKWYTKTNSLDLAEKVTQYRGKYGWTHKDIIKLSHIRPTTAVGFNFILKYIMYGLETAKKEASCQTKNKVPTFTCVQSILEYIEDVEAFKHCEDEHCAAALIEKQKLQLEHVPSHLIKSEEVWNSLIPLMDLSTLLNNLQRIHNMKMLKPNSLTVAKIIDEITNEENIKKAKIHPIAVLIALRNYESSGRPLSYEKRKVREEAKKPLPPPPKPNQTIVEALNKMLNLSWANVNNSTKRYMITINVSKSMLENKTWHNGNINPVEAGCIIALSLSRSSPSVVIATYNNNTVQEVDIPKTATLPDVMKLLVEAQHGNVRLSSPITWAMSQKREIDVFINVVEQIDPKVEPQESYNSRNAIEDYRNEMSISNAKLINCAMCSPKVPRHKHEDPNILTTCGFDIGVPMVIEAFVESLF</sequence>
<dbReference type="RefSeq" id="XP_015596736.1">
    <property type="nucleotide sequence ID" value="XM_015741250.2"/>
</dbReference>
<dbReference type="InterPro" id="IPR056800">
    <property type="entry name" value="vWA_Ro60"/>
</dbReference>
<evidence type="ECO:0000256" key="2">
    <source>
        <dbReference type="ARBA" id="ARBA00007814"/>
    </source>
</evidence>
<dbReference type="RefSeq" id="XP_015596738.1">
    <property type="nucleotide sequence ID" value="XM_015741252.2"/>
</dbReference>
<keyword evidence="3" id="KW-0963">Cytoplasm</keyword>
<protein>
    <submittedName>
        <fullName evidence="9 10">60 kDa SS-A/Ro ribonucleoprotein</fullName>
    </submittedName>
</protein>
<dbReference type="PROSITE" id="PS50988">
    <property type="entry name" value="TROVE"/>
    <property type="match status" value="1"/>
</dbReference>
<accession>A0AAJ7BXC3</accession>
<dbReference type="PANTHER" id="PTHR14202">
    <property type="entry name" value="60 KDA RIBONUCLEOPROTEIN SSA/RO"/>
    <property type="match status" value="1"/>
</dbReference>
<evidence type="ECO:0000256" key="6">
    <source>
        <dbReference type="ARBA" id="ARBA00023274"/>
    </source>
</evidence>
<dbReference type="AlphaFoldDB" id="A0AAJ7BXC3"/>
<proteinExistence type="inferred from homology"/>
<evidence type="ECO:0000313" key="8">
    <source>
        <dbReference type="Proteomes" id="UP000694920"/>
    </source>
</evidence>
<dbReference type="SUPFAM" id="SSF53300">
    <property type="entry name" value="vWA-like"/>
    <property type="match status" value="1"/>
</dbReference>
<dbReference type="Pfam" id="PF05731">
    <property type="entry name" value="TROVE"/>
    <property type="match status" value="1"/>
</dbReference>
<dbReference type="PANTHER" id="PTHR14202:SF0">
    <property type="entry name" value="RNA-BINDING PROTEIN RO60"/>
    <property type="match status" value="1"/>
</dbReference>
<keyword evidence="5" id="KW-0694">RNA-binding</keyword>
<evidence type="ECO:0000313" key="10">
    <source>
        <dbReference type="RefSeq" id="XP_015596737.1"/>
    </source>
</evidence>
<evidence type="ECO:0000256" key="5">
    <source>
        <dbReference type="ARBA" id="ARBA00022884"/>
    </source>
</evidence>
<dbReference type="KEGG" id="ccin:107268460"/>
<dbReference type="InterPro" id="IPR008858">
    <property type="entry name" value="TROVE_dom"/>
</dbReference>